<name>A0A1Y6MFS6_9GAMM</name>
<evidence type="ECO:0000313" key="2">
    <source>
        <dbReference type="Proteomes" id="UP000195963"/>
    </source>
</evidence>
<evidence type="ECO:0000313" key="1">
    <source>
        <dbReference type="EMBL" id="SMY34638.1"/>
    </source>
</evidence>
<dbReference type="Proteomes" id="UP000195963">
    <property type="component" value="Unassembled WGS sequence"/>
</dbReference>
<dbReference type="AlphaFoldDB" id="A0A1Y6MFS6"/>
<protein>
    <submittedName>
        <fullName evidence="1">Uncharacterized protein</fullName>
    </submittedName>
</protein>
<organism evidence="1 2">
    <name type="scientific">Photobacterium malacitanum</name>
    <dbReference type="NCBI Taxonomy" id="2204294"/>
    <lineage>
        <taxon>Bacteria</taxon>
        <taxon>Pseudomonadati</taxon>
        <taxon>Pseudomonadota</taxon>
        <taxon>Gammaproteobacteria</taxon>
        <taxon>Vibrionales</taxon>
        <taxon>Vibrionaceae</taxon>
        <taxon>Photobacterium</taxon>
    </lineage>
</organism>
<reference evidence="2" key="1">
    <citation type="submission" date="2017-06" db="EMBL/GenBank/DDBJ databases">
        <authorList>
            <person name="Rodrigo-Torres L."/>
            <person name="Arahal R.D."/>
            <person name="Lucena T."/>
        </authorList>
    </citation>
    <scope>NUCLEOTIDE SEQUENCE [LARGE SCALE GENOMIC DNA]</scope>
    <source>
        <strain evidence="2">CECT 9190</strain>
    </source>
</reference>
<proteinExistence type="predicted"/>
<accession>A0A1Y6MFS6</accession>
<keyword evidence="2" id="KW-1185">Reference proteome</keyword>
<dbReference type="EMBL" id="FYAK01000002">
    <property type="protein sequence ID" value="SMY34638.1"/>
    <property type="molecule type" value="Genomic_DNA"/>
</dbReference>
<gene>
    <name evidence="1" type="ORF">PMAL9190_01770</name>
</gene>
<sequence length="118" mass="13090">MKVRLPTNKLLAPILISPINKDVYKLSQYLKLGDDQSPVRLTPCGENGAFQVIGGCVWAKAEDEITPDSLRSRVEPWLTALFQSEHLNLLVGAKTNLALQRRQISQVALLSIEFCSSI</sequence>